<dbReference type="Proteomes" id="UP001320170">
    <property type="component" value="Unassembled WGS sequence"/>
</dbReference>
<dbReference type="NCBIfam" id="NF033652">
    <property type="entry name" value="LbtU_sider_porin"/>
    <property type="match status" value="1"/>
</dbReference>
<name>A0ABS8X7Z5_9GAMM</name>
<comment type="caution">
    <text evidence="1">The sequence shown here is derived from an EMBL/GenBank/DDBJ whole genome shotgun (WGS) entry which is preliminary data.</text>
</comment>
<accession>A0ABS8X7Z5</accession>
<gene>
    <name evidence="1" type="ORF">LXO92_12355</name>
</gene>
<dbReference type="EMBL" id="JAJTND010000004">
    <property type="protein sequence ID" value="MCE3533173.1"/>
    <property type="molecule type" value="Genomic_DNA"/>
</dbReference>
<reference evidence="1 2" key="1">
    <citation type="journal article" date="2024" name="Pathogens">
        <title>Characterization of a Novel Species of Legionella Isolated from a Healthcare Facility: Legionella resiliens sp. nov.</title>
        <authorList>
            <person name="Cristino S."/>
            <person name="Pascale M.R."/>
            <person name="Marino F."/>
            <person name="Derelitto C."/>
            <person name="Salaris S."/>
            <person name="Orsini M."/>
            <person name="Squarzoni S."/>
            <person name="Grottola A."/>
            <person name="Girolamini L."/>
        </authorList>
    </citation>
    <scope>NUCLEOTIDE SEQUENCE [LARGE SCALE GENOMIC DNA]</scope>
    <source>
        <strain evidence="1 2">8cVS16</strain>
    </source>
</reference>
<protein>
    <submittedName>
        <fullName evidence="1">LbtU family siderophore porin</fullName>
    </submittedName>
</protein>
<evidence type="ECO:0000313" key="1">
    <source>
        <dbReference type="EMBL" id="MCE3533173.1"/>
    </source>
</evidence>
<evidence type="ECO:0000313" key="2">
    <source>
        <dbReference type="Proteomes" id="UP001320170"/>
    </source>
</evidence>
<keyword evidence="2" id="KW-1185">Reference proteome</keyword>
<organism evidence="1 2">
    <name type="scientific">Legionella resiliens</name>
    <dbReference type="NCBI Taxonomy" id="2905958"/>
    <lineage>
        <taxon>Bacteria</taxon>
        <taxon>Pseudomonadati</taxon>
        <taxon>Pseudomonadota</taxon>
        <taxon>Gammaproteobacteria</taxon>
        <taxon>Legionellales</taxon>
        <taxon>Legionellaceae</taxon>
        <taxon>Legionella</taxon>
    </lineage>
</organism>
<proteinExistence type="predicted"/>
<sequence length="347" mass="39667">MFAAILLIPFHVFAKPAVLEWRPKRFSYEGHVFFNATNSAVQGEKYLLNQQLSNVKLGSELQINDWNKTKGLLIYNTLPTPINPQFYFDQLYHELKIPNSHWYLEGGRKWVAFGNYKSDLIYKPLTKALGQTNELTAVMGYDADYYMNVSIFSPYSRISYSSLPYYNLNVGIHKRTYDIGGSYLYSLADSQLFQYNKGFGGFLERTIHSKVPGFAAYVHLNYKKAGASLTYVTAVHPFQLSELSYNRKGAKPQAFSLQSSYELMIKKTPVKLIGFYEYSYDALALRIPKKRLGVGLAAYPKRYLTAQFQYFKDYEYSSHDEASGLTKTIVGSSAKVNTFALQLIVNF</sequence>